<evidence type="ECO:0000256" key="1">
    <source>
        <dbReference type="SAM" id="Coils"/>
    </source>
</evidence>
<dbReference type="Proteomes" id="UP001156666">
    <property type="component" value="Unassembled WGS sequence"/>
</dbReference>
<evidence type="ECO:0000313" key="3">
    <source>
        <dbReference type="EMBL" id="GLR15773.1"/>
    </source>
</evidence>
<comment type="caution">
    <text evidence="3">The sequence shown here is derived from an EMBL/GenBank/DDBJ whole genome shotgun (WGS) entry which is preliminary data.</text>
</comment>
<dbReference type="Pfam" id="PF19579">
    <property type="entry name" value="FtsL_2"/>
    <property type="match status" value="1"/>
</dbReference>
<keyword evidence="2" id="KW-0472">Membrane</keyword>
<feature type="transmembrane region" description="Helical" evidence="2">
    <location>
        <begin position="20"/>
        <end position="42"/>
    </location>
</feature>
<gene>
    <name evidence="3" type="ORF">GCM10007940_03880</name>
</gene>
<organism evidence="3 4">
    <name type="scientific">Portibacter lacus</name>
    <dbReference type="NCBI Taxonomy" id="1099794"/>
    <lineage>
        <taxon>Bacteria</taxon>
        <taxon>Pseudomonadati</taxon>
        <taxon>Bacteroidota</taxon>
        <taxon>Saprospiria</taxon>
        <taxon>Saprospirales</taxon>
        <taxon>Haliscomenobacteraceae</taxon>
        <taxon>Portibacter</taxon>
    </lineage>
</organism>
<reference evidence="3" key="2">
    <citation type="submission" date="2023-01" db="EMBL/GenBank/DDBJ databases">
        <title>Draft genome sequence of Portibacter lacus strain NBRC 108769.</title>
        <authorList>
            <person name="Sun Q."/>
            <person name="Mori K."/>
        </authorList>
    </citation>
    <scope>NUCLEOTIDE SEQUENCE</scope>
    <source>
        <strain evidence="3">NBRC 108769</strain>
    </source>
</reference>
<dbReference type="EMBL" id="BSOH01000001">
    <property type="protein sequence ID" value="GLR15773.1"/>
    <property type="molecule type" value="Genomic_DNA"/>
</dbReference>
<dbReference type="InterPro" id="IPR045755">
    <property type="entry name" value="FtsL-like"/>
</dbReference>
<sequence>MTKKKPVSGQAKKMKLGFGLASLMKNVTFVFLIAFLGVVYIFNSHYAESNLRKTKKLENQIREAKWEYMSLKSDIMQKSTRSEIGKKLDGYKDLENQNLPRKIEASKS</sequence>
<keyword evidence="2" id="KW-1133">Transmembrane helix</keyword>
<reference evidence="3" key="1">
    <citation type="journal article" date="2014" name="Int. J. Syst. Evol. Microbiol.">
        <title>Complete genome sequence of Corynebacterium casei LMG S-19264T (=DSM 44701T), isolated from a smear-ripened cheese.</title>
        <authorList>
            <consortium name="US DOE Joint Genome Institute (JGI-PGF)"/>
            <person name="Walter F."/>
            <person name="Albersmeier A."/>
            <person name="Kalinowski J."/>
            <person name="Ruckert C."/>
        </authorList>
    </citation>
    <scope>NUCLEOTIDE SEQUENCE</scope>
    <source>
        <strain evidence="3">NBRC 108769</strain>
    </source>
</reference>
<keyword evidence="2" id="KW-0812">Transmembrane</keyword>
<name>A0AA37SJ94_9BACT</name>
<evidence type="ECO:0000256" key="2">
    <source>
        <dbReference type="SAM" id="Phobius"/>
    </source>
</evidence>
<dbReference type="AlphaFoldDB" id="A0AA37SJ94"/>
<evidence type="ECO:0000313" key="4">
    <source>
        <dbReference type="Proteomes" id="UP001156666"/>
    </source>
</evidence>
<feature type="coiled-coil region" evidence="1">
    <location>
        <begin position="47"/>
        <end position="74"/>
    </location>
</feature>
<proteinExistence type="predicted"/>
<keyword evidence="4" id="KW-1185">Reference proteome</keyword>
<accession>A0AA37SJ94</accession>
<protein>
    <recommendedName>
        <fullName evidence="5">Cell division protein FtsL</fullName>
    </recommendedName>
</protein>
<dbReference type="RefSeq" id="WP_235294648.1">
    <property type="nucleotide sequence ID" value="NZ_BSOH01000001.1"/>
</dbReference>
<evidence type="ECO:0008006" key="5">
    <source>
        <dbReference type="Google" id="ProtNLM"/>
    </source>
</evidence>
<keyword evidence="1" id="KW-0175">Coiled coil</keyword>